<dbReference type="HOGENOM" id="CLU_067322_1_2_6"/>
<dbReference type="PANTHER" id="PTHR35528">
    <property type="entry name" value="BLL1675 PROTEIN"/>
    <property type="match status" value="1"/>
</dbReference>
<gene>
    <name evidence="5" type="ORF">C427_2301</name>
</gene>
<dbReference type="PATRIC" id="fig|1129794.4.peg.2276"/>
<proteinExistence type="predicted"/>
<dbReference type="EMBL" id="CP003837">
    <property type="protein sequence ID" value="AGH44410.1"/>
    <property type="molecule type" value="Genomic_DNA"/>
</dbReference>
<dbReference type="GO" id="GO:0006310">
    <property type="term" value="P:DNA recombination"/>
    <property type="evidence" value="ECO:0007669"/>
    <property type="project" value="UniProtKB-KW"/>
</dbReference>
<dbReference type="STRING" id="1129794.C427_2301"/>
<feature type="domain" description="DDE" evidence="4">
    <location>
        <begin position="75"/>
        <end position="203"/>
    </location>
</feature>
<evidence type="ECO:0000313" key="5">
    <source>
        <dbReference type="EMBL" id="AGH44410.1"/>
    </source>
</evidence>
<dbReference type="OrthoDB" id="4315389at2"/>
<dbReference type="Pfam" id="PF13610">
    <property type="entry name" value="DDE_Tnp_IS240"/>
    <property type="match status" value="1"/>
</dbReference>
<evidence type="ECO:0000256" key="3">
    <source>
        <dbReference type="ARBA" id="ARBA00023172"/>
    </source>
</evidence>
<keyword evidence="3" id="KW-0233">DNA recombination</keyword>
<keyword evidence="2" id="KW-0238">DNA-binding</keyword>
<dbReference type="PANTHER" id="PTHR35528:SF3">
    <property type="entry name" value="BLL1675 PROTEIN"/>
    <property type="match status" value="1"/>
</dbReference>
<dbReference type="eggNOG" id="COG3316">
    <property type="taxonomic scope" value="Bacteria"/>
</dbReference>
<dbReference type="InterPro" id="IPR047930">
    <property type="entry name" value="Transpos_IS6"/>
</dbReference>
<dbReference type="GO" id="GO:0032196">
    <property type="term" value="P:transposition"/>
    <property type="evidence" value="ECO:0007669"/>
    <property type="project" value="UniProtKB-KW"/>
</dbReference>
<organism evidence="5 6">
    <name type="scientific">Paraglaciecola psychrophila 170</name>
    <dbReference type="NCBI Taxonomy" id="1129794"/>
    <lineage>
        <taxon>Bacteria</taxon>
        <taxon>Pseudomonadati</taxon>
        <taxon>Pseudomonadota</taxon>
        <taxon>Gammaproteobacteria</taxon>
        <taxon>Alteromonadales</taxon>
        <taxon>Alteromonadaceae</taxon>
        <taxon>Paraglaciecola</taxon>
    </lineage>
</organism>
<accession>K7ARS2</accession>
<name>K7ARS2_9ALTE</name>
<dbReference type="AlphaFoldDB" id="K7ARS2"/>
<dbReference type="InterPro" id="IPR052183">
    <property type="entry name" value="IS_Transposase"/>
</dbReference>
<dbReference type="RefSeq" id="WP_007638419.1">
    <property type="nucleotide sequence ID" value="NC_020514.1"/>
</dbReference>
<keyword evidence="1" id="KW-0815">Transposition</keyword>
<dbReference type="InterPro" id="IPR032874">
    <property type="entry name" value="DDE_dom"/>
</dbReference>
<keyword evidence="6" id="KW-1185">Reference proteome</keyword>
<sequence>MKNTNIYAGYRYPSQIISHAVWLYHRFTLSFRDIEEWLAARGITVSYETIRNWCQKFGQRYCKLLKKNRGRLGNTWYLDEVFININGVLHYLWRAVDQDGDEIDILVQKRKDKKAAKRFFRKLLKGQQAVPIGIITDKLRSYSAAMKELIPDVEHSTQHYENNRCELSHQPSRQQERQMRKFKSQGQAQRFLSCHGVVNNLFRLGRHLMKANNYRFIRDKSFIEWNRASYFQNLA</sequence>
<evidence type="ECO:0000313" key="6">
    <source>
        <dbReference type="Proteomes" id="UP000011864"/>
    </source>
</evidence>
<dbReference type="Proteomes" id="UP000011864">
    <property type="component" value="Chromosome"/>
</dbReference>
<dbReference type="GO" id="GO:0003677">
    <property type="term" value="F:DNA binding"/>
    <property type="evidence" value="ECO:0007669"/>
    <property type="project" value="UniProtKB-KW"/>
</dbReference>
<dbReference type="NCBIfam" id="NF033587">
    <property type="entry name" value="transpos_IS6"/>
    <property type="match status" value="1"/>
</dbReference>
<reference evidence="5 6" key="1">
    <citation type="journal article" date="2013" name="Genome Announc.">
        <title>Complete Genome Sequence of Glaciecola psychrophila Strain 170T.</title>
        <authorList>
            <person name="Yin J."/>
            <person name="Chen J."/>
            <person name="Liu G."/>
            <person name="Yu Y."/>
            <person name="Song L."/>
            <person name="Wang X."/>
            <person name="Qu X."/>
        </authorList>
    </citation>
    <scope>NUCLEOTIDE SEQUENCE [LARGE SCALE GENOMIC DNA]</scope>
    <source>
        <strain evidence="5 6">170</strain>
    </source>
</reference>
<protein>
    <submittedName>
        <fullName evidence="5">Transposase</fullName>
    </submittedName>
</protein>
<dbReference type="KEGG" id="gps:C427_2301"/>
<evidence type="ECO:0000259" key="4">
    <source>
        <dbReference type="Pfam" id="PF13610"/>
    </source>
</evidence>
<evidence type="ECO:0000256" key="1">
    <source>
        <dbReference type="ARBA" id="ARBA00022578"/>
    </source>
</evidence>
<evidence type="ECO:0000256" key="2">
    <source>
        <dbReference type="ARBA" id="ARBA00023125"/>
    </source>
</evidence>